<keyword evidence="3" id="KW-1185">Reference proteome</keyword>
<evidence type="ECO:0008006" key="4">
    <source>
        <dbReference type="Google" id="ProtNLM"/>
    </source>
</evidence>
<dbReference type="AlphaFoldDB" id="A0A1R1MNA5"/>
<protein>
    <recommendedName>
        <fullName evidence="4">Septum formation initiator</fullName>
    </recommendedName>
</protein>
<dbReference type="RefSeq" id="WP_076712270.1">
    <property type="nucleotide sequence ID" value="NZ_MOEN01000002.1"/>
</dbReference>
<evidence type="ECO:0000313" key="2">
    <source>
        <dbReference type="EMBL" id="OMH41298.1"/>
    </source>
</evidence>
<keyword evidence="1" id="KW-1133">Transmembrane helix</keyword>
<gene>
    <name evidence="2" type="ORF">BLW93_01115</name>
</gene>
<organism evidence="2 3">
    <name type="scientific">Desulfurobacterium indicum</name>
    <dbReference type="NCBI Taxonomy" id="1914305"/>
    <lineage>
        <taxon>Bacteria</taxon>
        <taxon>Pseudomonadati</taxon>
        <taxon>Aquificota</taxon>
        <taxon>Aquificia</taxon>
        <taxon>Desulfurobacteriales</taxon>
        <taxon>Desulfurobacteriaceae</taxon>
        <taxon>Desulfurobacterium</taxon>
    </lineage>
</organism>
<comment type="caution">
    <text evidence="2">The sequence shown here is derived from an EMBL/GenBank/DDBJ whole genome shotgun (WGS) entry which is preliminary data.</text>
</comment>
<evidence type="ECO:0000313" key="3">
    <source>
        <dbReference type="Proteomes" id="UP000187408"/>
    </source>
</evidence>
<name>A0A1R1MNA5_9BACT</name>
<keyword evidence="1" id="KW-0472">Membrane</keyword>
<feature type="transmembrane region" description="Helical" evidence="1">
    <location>
        <begin position="6"/>
        <end position="25"/>
    </location>
</feature>
<sequence length="90" mass="10791">MSKYLGYANFLFLFLSPFIFIFLLFKLAHLRSVCIIEKRKIAKTISEIQELKSEYNNLQIKYYGILKPENVDNATKKMRYLKENEVLYIE</sequence>
<dbReference type="Proteomes" id="UP000187408">
    <property type="component" value="Unassembled WGS sequence"/>
</dbReference>
<dbReference type="OrthoDB" id="15525at2"/>
<accession>A0A1R1MNA5</accession>
<evidence type="ECO:0000256" key="1">
    <source>
        <dbReference type="SAM" id="Phobius"/>
    </source>
</evidence>
<dbReference type="STRING" id="1914305.BLW93_01115"/>
<keyword evidence="1" id="KW-0812">Transmembrane</keyword>
<proteinExistence type="predicted"/>
<reference evidence="2 3" key="1">
    <citation type="submission" date="2016-10" db="EMBL/GenBank/DDBJ databases">
        <title>Genome sequence of a sulfur-reducing bacterium Desulfurobacterium indicum K6013.</title>
        <authorList>
            <person name="Cao J."/>
            <person name="Shao Z."/>
            <person name="Alain K."/>
            <person name="Jebbar M."/>
        </authorList>
    </citation>
    <scope>NUCLEOTIDE SEQUENCE [LARGE SCALE GENOMIC DNA]</scope>
    <source>
        <strain evidence="2 3">K6013</strain>
    </source>
</reference>
<dbReference type="EMBL" id="MOEN01000002">
    <property type="protein sequence ID" value="OMH41298.1"/>
    <property type="molecule type" value="Genomic_DNA"/>
</dbReference>